<dbReference type="RefSeq" id="WP_194536754.1">
    <property type="nucleotide sequence ID" value="NZ_JACEFB010000002.1"/>
</dbReference>
<protein>
    <submittedName>
        <fullName evidence="1">Uncharacterized protein</fullName>
    </submittedName>
</protein>
<dbReference type="AlphaFoldDB" id="A0A7V9AB20"/>
<gene>
    <name evidence="1" type="ORF">H0921_03995</name>
</gene>
<comment type="caution">
    <text evidence="1">The sequence shown here is derived from an EMBL/GenBank/DDBJ whole genome shotgun (WGS) entry which is preliminary data.</text>
</comment>
<reference evidence="1 2" key="1">
    <citation type="submission" date="2020-07" db="EMBL/GenBank/DDBJ databases">
        <title>Thermogemmata thermophila gen. nov., sp. nov., a novel moderate thermophilic planctomycete from a Kamchatka hot spring.</title>
        <authorList>
            <person name="Elcheninov A.G."/>
            <person name="Podosokorskaya O.A."/>
            <person name="Kovaleva O.L."/>
            <person name="Novikov A."/>
            <person name="Bonch-Osmolovskaya E.A."/>
            <person name="Toshchakov S.V."/>
            <person name="Kublanov I.V."/>
        </authorList>
    </citation>
    <scope>NUCLEOTIDE SEQUENCE [LARGE SCALE GENOMIC DNA]</scope>
    <source>
        <strain evidence="1 2">2918</strain>
    </source>
</reference>
<dbReference type="Proteomes" id="UP000542342">
    <property type="component" value="Unassembled WGS sequence"/>
</dbReference>
<accession>A0A7V9AB20</accession>
<organism evidence="1 2">
    <name type="scientific">Thermogemmata fonticola</name>
    <dbReference type="NCBI Taxonomy" id="2755323"/>
    <lineage>
        <taxon>Bacteria</taxon>
        <taxon>Pseudomonadati</taxon>
        <taxon>Planctomycetota</taxon>
        <taxon>Planctomycetia</taxon>
        <taxon>Gemmatales</taxon>
        <taxon>Gemmataceae</taxon>
        <taxon>Thermogemmata</taxon>
    </lineage>
</organism>
<dbReference type="EMBL" id="JACEFB010000002">
    <property type="protein sequence ID" value="MBA2225322.1"/>
    <property type="molecule type" value="Genomic_DNA"/>
</dbReference>
<proteinExistence type="predicted"/>
<sequence length="234" mass="26241">MMTYRQKRWTAFALPMILLVAVLAILTGLIKAEPAFYRQVSPPDTYDTREKASHLVTRIQDFKYEVRTRPAWGIRIGAEELNCFFAEMMGPRGSFAGWLPSGFHSPRVAIVGDRLHLGVRYGQGWWSTVISLQLRIWLVAEEINVVAVEVCDLRVGQLGIARQSILDALSEAARASHIDVTWYRHGSNPVGLFRFFPDQPHPVSQILTLEVHDGNLTVAGRTRVEAVAPPPSKP</sequence>
<name>A0A7V9AB20_9BACT</name>
<evidence type="ECO:0000313" key="1">
    <source>
        <dbReference type="EMBL" id="MBA2225322.1"/>
    </source>
</evidence>
<keyword evidence="2" id="KW-1185">Reference proteome</keyword>
<evidence type="ECO:0000313" key="2">
    <source>
        <dbReference type="Proteomes" id="UP000542342"/>
    </source>
</evidence>